<sequence length="449" mass="51926">MNSIKYAKYSRFSRMALIFVNIVAVFFYSFVYLFASKYILTKNFSHLLLEKLEAVPNNPDHVFLSTAFFFFLFLLVLFYRDRRMAFKEDIYSDWLILVEILLIILTFTALQFSYNGLFLLVFADIFYSYANFYSVREQKYWLLFIVVSFGMLLISNYELLSLLVKMPSLDTYISFFPNTTRITLSFIKNFLSSLNIIVFIISLVSYVMYSVAENHKIEEELRMADRANTQLNDYISLAEKIAEDKERKRIAREIHDTLGHALTGISAGIDAVSVLVDLNPGHAKNQLNNVSQVVREGIQDVRRSLEKLRPGALDKGSLKEALLKMITDYENLSKLHVELHYDWDDVDLDITKEDIIFRVIQESITNSLRHGHAQNVEIDMFKADDYLLTIYDDGIGCQEITMGYGLTQMRERLTIIGGTVEFHSQDGFQTIITIPKRKGEEDDQSSYSG</sequence>
<reference evidence="11 12" key="1">
    <citation type="submission" date="2018-06" db="EMBL/GenBank/DDBJ databases">
        <authorList>
            <consortium name="Pathogen Informatics"/>
            <person name="Doyle S."/>
        </authorList>
    </citation>
    <scope>NUCLEOTIDE SEQUENCE [LARGE SCALE GENOMIC DNA]</scope>
    <source>
        <strain evidence="11 12">NCTC12278</strain>
    </source>
</reference>
<dbReference type="KEGG" id="sfer:NCTC12278_00325"/>
<dbReference type="GO" id="GO:0046983">
    <property type="term" value="F:protein dimerization activity"/>
    <property type="evidence" value="ECO:0007669"/>
    <property type="project" value="InterPro"/>
</dbReference>
<dbReference type="Gene3D" id="3.30.565.10">
    <property type="entry name" value="Histidine kinase-like ATPase, C-terminal domain"/>
    <property type="match status" value="1"/>
</dbReference>
<evidence type="ECO:0000256" key="9">
    <source>
        <dbReference type="SAM" id="Phobius"/>
    </source>
</evidence>
<dbReference type="InterPro" id="IPR011712">
    <property type="entry name" value="Sig_transdc_His_kin_sub3_dim/P"/>
</dbReference>
<feature type="transmembrane region" description="Helical" evidence="9">
    <location>
        <begin position="61"/>
        <end position="79"/>
    </location>
</feature>
<proteinExistence type="predicted"/>
<dbReference type="InterPro" id="IPR003594">
    <property type="entry name" value="HATPase_dom"/>
</dbReference>
<feature type="transmembrane region" description="Helical" evidence="9">
    <location>
        <begin position="12"/>
        <end position="35"/>
    </location>
</feature>
<keyword evidence="9" id="KW-0472">Membrane</keyword>
<keyword evidence="9" id="KW-0812">Transmembrane</keyword>
<dbReference type="InterPro" id="IPR050482">
    <property type="entry name" value="Sensor_HK_TwoCompSys"/>
</dbReference>
<dbReference type="PANTHER" id="PTHR24421:SF10">
    <property type="entry name" value="NITRATE_NITRITE SENSOR PROTEIN NARQ"/>
    <property type="match status" value="1"/>
</dbReference>
<feature type="transmembrane region" description="Helical" evidence="9">
    <location>
        <begin position="140"/>
        <end position="160"/>
    </location>
</feature>
<dbReference type="PANTHER" id="PTHR24421">
    <property type="entry name" value="NITRATE/NITRITE SENSOR PROTEIN NARX-RELATED"/>
    <property type="match status" value="1"/>
</dbReference>
<dbReference type="SUPFAM" id="SSF55874">
    <property type="entry name" value="ATPase domain of HSP90 chaperone/DNA topoisomerase II/histidine kinase"/>
    <property type="match status" value="1"/>
</dbReference>
<dbReference type="OrthoDB" id="9760839at2"/>
<evidence type="ECO:0000256" key="8">
    <source>
        <dbReference type="ARBA" id="ARBA00023012"/>
    </source>
</evidence>
<keyword evidence="12" id="KW-1185">Reference proteome</keyword>
<keyword evidence="8" id="KW-0902">Two-component regulatory system</keyword>
<evidence type="ECO:0000313" key="12">
    <source>
        <dbReference type="Proteomes" id="UP000249495"/>
    </source>
</evidence>
<evidence type="ECO:0000256" key="4">
    <source>
        <dbReference type="ARBA" id="ARBA00022679"/>
    </source>
</evidence>
<evidence type="ECO:0000259" key="10">
    <source>
        <dbReference type="SMART" id="SM00387"/>
    </source>
</evidence>
<dbReference type="GO" id="GO:0005524">
    <property type="term" value="F:ATP binding"/>
    <property type="evidence" value="ECO:0007669"/>
    <property type="project" value="UniProtKB-KW"/>
</dbReference>
<dbReference type="EMBL" id="LS483343">
    <property type="protein sequence ID" value="SQF39418.1"/>
    <property type="molecule type" value="Genomic_DNA"/>
</dbReference>
<evidence type="ECO:0000313" key="11">
    <source>
        <dbReference type="EMBL" id="SQF39418.1"/>
    </source>
</evidence>
<dbReference type="CDD" id="cd16917">
    <property type="entry name" value="HATPase_UhpB-NarQ-NarX-like"/>
    <property type="match status" value="1"/>
</dbReference>
<evidence type="ECO:0000256" key="1">
    <source>
        <dbReference type="ARBA" id="ARBA00000085"/>
    </source>
</evidence>
<dbReference type="InterPro" id="IPR036890">
    <property type="entry name" value="HATPase_C_sf"/>
</dbReference>
<dbReference type="Pfam" id="PF02518">
    <property type="entry name" value="HATPase_c"/>
    <property type="match status" value="1"/>
</dbReference>
<feature type="transmembrane region" description="Helical" evidence="9">
    <location>
        <begin position="190"/>
        <end position="212"/>
    </location>
</feature>
<dbReference type="AlphaFoldDB" id="A0A2X3VIP7"/>
<dbReference type="GO" id="GO:0016020">
    <property type="term" value="C:membrane"/>
    <property type="evidence" value="ECO:0007669"/>
    <property type="project" value="InterPro"/>
</dbReference>
<dbReference type="STRING" id="1123303.GCA_000372425_01809"/>
<evidence type="ECO:0000256" key="5">
    <source>
        <dbReference type="ARBA" id="ARBA00022741"/>
    </source>
</evidence>
<evidence type="ECO:0000256" key="3">
    <source>
        <dbReference type="ARBA" id="ARBA00022553"/>
    </source>
</evidence>
<keyword evidence="3" id="KW-0597">Phosphoprotein</keyword>
<evidence type="ECO:0000256" key="6">
    <source>
        <dbReference type="ARBA" id="ARBA00022777"/>
    </source>
</evidence>
<gene>
    <name evidence="11" type="primary">desK</name>
    <name evidence="11" type="ORF">NCTC12278_00325</name>
</gene>
<dbReference type="Pfam" id="PF07730">
    <property type="entry name" value="HisKA_3"/>
    <property type="match status" value="1"/>
</dbReference>
<keyword evidence="6 11" id="KW-0418">Kinase</keyword>
<keyword evidence="5" id="KW-0547">Nucleotide-binding</keyword>
<dbReference type="Proteomes" id="UP000249495">
    <property type="component" value="Chromosome 1"/>
</dbReference>
<evidence type="ECO:0000256" key="7">
    <source>
        <dbReference type="ARBA" id="ARBA00022840"/>
    </source>
</evidence>
<keyword evidence="4 11" id="KW-0808">Transferase</keyword>
<keyword evidence="9" id="KW-1133">Transmembrane helix</keyword>
<dbReference type="RefSeq" id="WP_018031113.1">
    <property type="nucleotide sequence ID" value="NZ_LS483343.1"/>
</dbReference>
<name>A0A2X3VIP7_9STRE</name>
<organism evidence="11 12">
    <name type="scientific">Streptococcus ferus</name>
    <dbReference type="NCBI Taxonomy" id="1345"/>
    <lineage>
        <taxon>Bacteria</taxon>
        <taxon>Bacillati</taxon>
        <taxon>Bacillota</taxon>
        <taxon>Bacilli</taxon>
        <taxon>Lactobacillales</taxon>
        <taxon>Streptococcaceae</taxon>
        <taxon>Streptococcus</taxon>
    </lineage>
</organism>
<feature type="domain" description="Histidine kinase/HSP90-like ATPase" evidence="10">
    <location>
        <begin position="351"/>
        <end position="438"/>
    </location>
</feature>
<protein>
    <recommendedName>
        <fullName evidence="2">histidine kinase</fullName>
        <ecNumber evidence="2">2.7.13.3</ecNumber>
    </recommendedName>
</protein>
<dbReference type="EC" id="2.7.13.3" evidence="2"/>
<dbReference type="GO" id="GO:0000155">
    <property type="term" value="F:phosphorelay sensor kinase activity"/>
    <property type="evidence" value="ECO:0007669"/>
    <property type="project" value="InterPro"/>
</dbReference>
<comment type="catalytic activity">
    <reaction evidence="1">
        <text>ATP + protein L-histidine = ADP + protein N-phospho-L-histidine.</text>
        <dbReference type="EC" id="2.7.13.3"/>
    </reaction>
</comment>
<keyword evidence="7" id="KW-0067">ATP-binding</keyword>
<evidence type="ECO:0000256" key="2">
    <source>
        <dbReference type="ARBA" id="ARBA00012438"/>
    </source>
</evidence>
<dbReference type="SMART" id="SM00387">
    <property type="entry name" value="HATPase_c"/>
    <property type="match status" value="1"/>
</dbReference>
<dbReference type="Gene3D" id="1.20.5.1930">
    <property type="match status" value="1"/>
</dbReference>
<accession>A0A2X3VIP7</accession>